<dbReference type="KEGG" id="vg:65099811"/>
<name>A0A291B0M5_9VIRU</name>
<keyword evidence="1" id="KW-0175">Coiled coil</keyword>
<dbReference type="EMBL" id="MF599468">
    <property type="protein sequence ID" value="ATE87048.1"/>
    <property type="molecule type" value="Genomic_DNA"/>
</dbReference>
<dbReference type="RefSeq" id="YP_010084791.1">
    <property type="nucleotide sequence ID" value="NC_055165.1"/>
</dbReference>
<feature type="coiled-coil region" evidence="1">
    <location>
        <begin position="173"/>
        <end position="274"/>
    </location>
</feature>
<organism evidence="3">
    <name type="scientific">Shrimp hemocyte iridescent virus</name>
    <dbReference type="NCBI Taxonomy" id="2039780"/>
    <lineage>
        <taxon>Viruses</taxon>
        <taxon>Varidnaviria</taxon>
        <taxon>Bamfordvirae</taxon>
        <taxon>Nucleocytoviricota</taxon>
        <taxon>Megaviricetes</taxon>
        <taxon>Pimascovirales</taxon>
        <taxon>Pimascovirales incertae sedis</taxon>
        <taxon>Iridoviridae</taxon>
        <taxon>Betairidovirinae</taxon>
        <taxon>Decapodiridovirus</taxon>
        <taxon>Decapodiridovirus litopenaeus1</taxon>
        <taxon>Decapod iridescent virus 1</taxon>
    </lineage>
</organism>
<reference evidence="3" key="2">
    <citation type="journal article" date="2017" name="Sci. Rep.">
        <title>Characterization of a new member of Iridoviridae, Shrimp hemocyte iridescent virus (SHIV), found in white leg shrimp (Litopenaeus vannamei).</title>
        <authorList>
            <person name="Qiu L."/>
            <person name="Chen M.M."/>
            <person name="Wan X.Y."/>
            <person name="Li C."/>
            <person name="Zhang Q.L."/>
            <person name="Wang R.Y."/>
            <person name="Cheng D.Y."/>
            <person name="Dong X."/>
            <person name="Yang B."/>
            <person name="Wang X.H."/>
            <person name="Xiang J.H."/>
            <person name="Huang J."/>
        </authorList>
    </citation>
    <scope>NUCLEOTIDE SEQUENCE [LARGE SCALE GENOMIC DNA]</scope>
    <source>
        <strain evidence="3">20141215</strain>
    </source>
</reference>
<evidence type="ECO:0000256" key="1">
    <source>
        <dbReference type="SAM" id="Coils"/>
    </source>
</evidence>
<dbReference type="InterPro" id="IPR018879">
    <property type="entry name" value="MSV199_dom"/>
</dbReference>
<evidence type="ECO:0000313" key="4">
    <source>
        <dbReference type="Proteomes" id="UP000297192"/>
    </source>
</evidence>
<protein>
    <recommendedName>
        <fullName evidence="2">MSV199 domain-containing protein</fullName>
    </recommendedName>
</protein>
<gene>
    <name evidence="3" type="primary">39R</name>
</gene>
<dbReference type="Pfam" id="PF10553">
    <property type="entry name" value="MSV199"/>
    <property type="match status" value="1"/>
</dbReference>
<dbReference type="Proteomes" id="UP000297192">
    <property type="component" value="Segment"/>
</dbReference>
<proteinExistence type="predicted"/>
<feature type="domain" description="MSV199" evidence="2">
    <location>
        <begin position="29"/>
        <end position="160"/>
    </location>
</feature>
<dbReference type="GeneID" id="65099811"/>
<reference evidence="3" key="1">
    <citation type="journal article" date="2017" name="Arch. Virol.">
        <title>Complete genome sequence of shrimp hemocyte iridescent virus (SHIV) isolated from white leg shrimp, Litopenaeus vannamei.</title>
        <authorList>
            <person name="Qiu L."/>
            <person name="Chen M.M."/>
            <person name="Wang R.Y."/>
            <person name="Wan X.Y."/>
            <person name="Li C."/>
            <person name="Zhang Q.L."/>
            <person name="Dong X."/>
            <person name="Yang B."/>
            <person name="Xiang J.H."/>
            <person name="Huang J."/>
        </authorList>
    </citation>
    <scope>NUCLEOTIDE SEQUENCE [LARGE SCALE GENOMIC DNA]</scope>
    <source>
        <strain evidence="3">20141215</strain>
    </source>
</reference>
<keyword evidence="4" id="KW-1185">Reference proteome</keyword>
<accession>A0A291B0M5</accession>
<evidence type="ECO:0000259" key="2">
    <source>
        <dbReference type="Pfam" id="PF10553"/>
    </source>
</evidence>
<evidence type="ECO:0000313" key="3">
    <source>
        <dbReference type="EMBL" id="ATE87048.1"/>
    </source>
</evidence>
<sequence length="402" mass="47555">MATNIMCINEVAKFKETEMVLKYSNLLQDILEYIRITKFEIDTFMLDKFWQCVSENSSLVIQGAVLEWLGYDSKKEYNNKTNFIDLLNSHNIEYTQIKHGDEKFSQYPDLVEDAKKYSKAALKSKQWIIMGSDDFKRMVMCLRTKRAGQIRDYYLAIEKLFKMYCEYTIHFNLRREKRALEEKQNTIDDLVKLMKEAEIREHEKDLQHKMERKEDEKRFRKLLGVAEDANEKLEIAEGNLENVEGNLRDVQNNLGVVQENLENVQNKLEIARDVVVPKPLNKKKLNKFGLVRMSPDYIYDENDPGYMRECNVVVIRRQAESFDFRVRQIRGYGNGTNRDAEILIERENPNSINLSNRLKEHEKDGHFYFTSACGIRYTETGDDELMIELVDQIHQSRMEYPK</sequence>